<dbReference type="Pfam" id="PF05673">
    <property type="entry name" value="DUF815"/>
    <property type="match status" value="1"/>
</dbReference>
<dbReference type="Proteomes" id="UP001226867">
    <property type="component" value="Unassembled WGS sequence"/>
</dbReference>
<comment type="caution">
    <text evidence="1">The sequence shown here is derived from an EMBL/GenBank/DDBJ whole genome shotgun (WGS) entry which is preliminary data.</text>
</comment>
<name>A0ABT9S2J6_9BURK</name>
<proteinExistence type="predicted"/>
<dbReference type="EMBL" id="JAUSRO010000002">
    <property type="protein sequence ID" value="MDP9898570.1"/>
    <property type="molecule type" value="Genomic_DNA"/>
</dbReference>
<dbReference type="PANTHER" id="PTHR42935">
    <property type="entry name" value="SLR0930 PROTEIN"/>
    <property type="match status" value="1"/>
</dbReference>
<protein>
    <submittedName>
        <fullName evidence="1">AAA+ superfamily ATPase</fullName>
    </submittedName>
</protein>
<keyword evidence="2" id="KW-1185">Reference proteome</keyword>
<dbReference type="Gene3D" id="3.40.50.300">
    <property type="entry name" value="P-loop containing nucleotide triphosphate hydrolases"/>
    <property type="match status" value="1"/>
</dbReference>
<dbReference type="CDD" id="cd00009">
    <property type="entry name" value="AAA"/>
    <property type="match status" value="1"/>
</dbReference>
<dbReference type="InterPro" id="IPR027417">
    <property type="entry name" value="P-loop_NTPase"/>
</dbReference>
<dbReference type="PANTHER" id="PTHR42935:SF1">
    <property type="entry name" value="SLR0930 PROTEIN"/>
    <property type="match status" value="1"/>
</dbReference>
<evidence type="ECO:0000313" key="1">
    <source>
        <dbReference type="EMBL" id="MDP9898570.1"/>
    </source>
</evidence>
<dbReference type="RefSeq" id="WP_307688381.1">
    <property type="nucleotide sequence ID" value="NZ_JAUSRO010000002.1"/>
</dbReference>
<sequence length="290" mass="32395">MNEKFEHLIERAEQLIARIESILPQPLQAPADWNAAIAWRYRRRSTGYGTLEPVRHMGAMPLDALKEIDVQKDKIERNTRQFVEGKPANNVLLTGARGTGKSSLIRACLQAYAPQGLRLIEVDKSDLTDLPDIIDVVSARPEKFIVFSDDLSFDEGEPGYKALKSILDGSVSAASPNVLIYATSNRRHLLPEYMKDNLSYTHTDDGEVHPGEVIEEKISLSERFGLWVSFYPFGQNEYLAIVAQWLSSFGVDAPAIEAARPEALVWALERGSRSGRVAYQFARDYAGRAA</sequence>
<gene>
    <name evidence="1" type="ORF">J2W36_000805</name>
</gene>
<reference evidence="1 2" key="1">
    <citation type="submission" date="2023-07" db="EMBL/GenBank/DDBJ databases">
        <title>Sorghum-associated microbial communities from plants grown in Nebraska, USA.</title>
        <authorList>
            <person name="Schachtman D."/>
        </authorList>
    </citation>
    <scope>NUCLEOTIDE SEQUENCE [LARGE SCALE GENOMIC DNA]</scope>
    <source>
        <strain evidence="1 2">DS1607</strain>
    </source>
</reference>
<dbReference type="InterPro" id="IPR008533">
    <property type="entry name" value="DUF815"/>
</dbReference>
<evidence type="ECO:0000313" key="2">
    <source>
        <dbReference type="Proteomes" id="UP001226867"/>
    </source>
</evidence>
<accession>A0ABT9S2J6</accession>
<organism evidence="1 2">
    <name type="scientific">Variovorax ginsengisoli</name>
    <dbReference type="NCBI Taxonomy" id="363844"/>
    <lineage>
        <taxon>Bacteria</taxon>
        <taxon>Pseudomonadati</taxon>
        <taxon>Pseudomonadota</taxon>
        <taxon>Betaproteobacteria</taxon>
        <taxon>Burkholderiales</taxon>
        <taxon>Comamonadaceae</taxon>
        <taxon>Variovorax</taxon>
    </lineage>
</organism>
<dbReference type="SUPFAM" id="SSF52540">
    <property type="entry name" value="P-loop containing nucleoside triphosphate hydrolases"/>
    <property type="match status" value="1"/>
</dbReference>